<evidence type="ECO:0000313" key="3">
    <source>
        <dbReference type="Proteomes" id="UP001278766"/>
    </source>
</evidence>
<proteinExistence type="predicted"/>
<dbReference type="GeneID" id="87836345"/>
<dbReference type="AlphaFoldDB" id="A0AAE0HB32"/>
<feature type="compositionally biased region" description="Polar residues" evidence="1">
    <location>
        <begin position="72"/>
        <end position="92"/>
    </location>
</feature>
<evidence type="ECO:0000313" key="2">
    <source>
        <dbReference type="EMBL" id="KAK3293274.1"/>
    </source>
</evidence>
<gene>
    <name evidence="2" type="ORF">B0H64DRAFT_209652</name>
</gene>
<accession>A0AAE0HB32</accession>
<evidence type="ECO:0000256" key="1">
    <source>
        <dbReference type="SAM" id="MobiDB-lite"/>
    </source>
</evidence>
<comment type="caution">
    <text evidence="2">The sequence shown here is derived from an EMBL/GenBank/DDBJ whole genome shotgun (WGS) entry which is preliminary data.</text>
</comment>
<sequence length="102" mass="11269">MQRSSMLISWVSCKPMGALTATLPPKSKREALPHAEDDCPPVSLKSRGTCATLRYRHRQEHRRSSTRRDPAHSSNHLAVGETNSTRLSSVHPSSIPRGSRLG</sequence>
<keyword evidence="3" id="KW-1185">Reference proteome</keyword>
<feature type="compositionally biased region" description="Basic and acidic residues" evidence="1">
    <location>
        <begin position="62"/>
        <end position="71"/>
    </location>
</feature>
<feature type="compositionally biased region" description="Basic and acidic residues" evidence="1">
    <location>
        <begin position="27"/>
        <end position="37"/>
    </location>
</feature>
<reference evidence="2" key="1">
    <citation type="journal article" date="2023" name="Mol. Phylogenet. Evol.">
        <title>Genome-scale phylogeny and comparative genomics of the fungal order Sordariales.</title>
        <authorList>
            <person name="Hensen N."/>
            <person name="Bonometti L."/>
            <person name="Westerberg I."/>
            <person name="Brannstrom I.O."/>
            <person name="Guillou S."/>
            <person name="Cros-Aarteil S."/>
            <person name="Calhoun S."/>
            <person name="Haridas S."/>
            <person name="Kuo A."/>
            <person name="Mondo S."/>
            <person name="Pangilinan J."/>
            <person name="Riley R."/>
            <person name="LaButti K."/>
            <person name="Andreopoulos B."/>
            <person name="Lipzen A."/>
            <person name="Chen C."/>
            <person name="Yan M."/>
            <person name="Daum C."/>
            <person name="Ng V."/>
            <person name="Clum A."/>
            <person name="Steindorff A."/>
            <person name="Ohm R.A."/>
            <person name="Martin F."/>
            <person name="Silar P."/>
            <person name="Natvig D.O."/>
            <person name="Lalanne C."/>
            <person name="Gautier V."/>
            <person name="Ament-Velasquez S.L."/>
            <person name="Kruys A."/>
            <person name="Hutchinson M.I."/>
            <person name="Powell A.J."/>
            <person name="Barry K."/>
            <person name="Miller A.N."/>
            <person name="Grigoriev I.V."/>
            <person name="Debuchy R."/>
            <person name="Gladieux P."/>
            <person name="Hiltunen Thoren M."/>
            <person name="Johannesson H."/>
        </authorList>
    </citation>
    <scope>NUCLEOTIDE SEQUENCE</scope>
    <source>
        <strain evidence="2">CBS 168.71</strain>
    </source>
</reference>
<dbReference type="RefSeq" id="XP_062656788.1">
    <property type="nucleotide sequence ID" value="XM_062799397.1"/>
</dbReference>
<organism evidence="2 3">
    <name type="scientific">Chaetomium fimeti</name>
    <dbReference type="NCBI Taxonomy" id="1854472"/>
    <lineage>
        <taxon>Eukaryota</taxon>
        <taxon>Fungi</taxon>
        <taxon>Dikarya</taxon>
        <taxon>Ascomycota</taxon>
        <taxon>Pezizomycotina</taxon>
        <taxon>Sordariomycetes</taxon>
        <taxon>Sordariomycetidae</taxon>
        <taxon>Sordariales</taxon>
        <taxon>Chaetomiaceae</taxon>
        <taxon>Chaetomium</taxon>
    </lineage>
</organism>
<protein>
    <submittedName>
        <fullName evidence="2">Uncharacterized protein</fullName>
    </submittedName>
</protein>
<reference evidence="2" key="2">
    <citation type="submission" date="2023-06" db="EMBL/GenBank/DDBJ databases">
        <authorList>
            <consortium name="Lawrence Berkeley National Laboratory"/>
            <person name="Haridas S."/>
            <person name="Hensen N."/>
            <person name="Bonometti L."/>
            <person name="Westerberg I."/>
            <person name="Brannstrom I.O."/>
            <person name="Guillou S."/>
            <person name="Cros-Aarteil S."/>
            <person name="Calhoun S."/>
            <person name="Kuo A."/>
            <person name="Mondo S."/>
            <person name="Pangilinan J."/>
            <person name="Riley R."/>
            <person name="Labutti K."/>
            <person name="Andreopoulos B."/>
            <person name="Lipzen A."/>
            <person name="Chen C."/>
            <person name="Yanf M."/>
            <person name="Daum C."/>
            <person name="Ng V."/>
            <person name="Clum A."/>
            <person name="Steindorff A."/>
            <person name="Ohm R."/>
            <person name="Martin F."/>
            <person name="Silar P."/>
            <person name="Natvig D."/>
            <person name="Lalanne C."/>
            <person name="Gautier V."/>
            <person name="Ament-Velasquez S.L."/>
            <person name="Kruys A."/>
            <person name="Hutchinson M.I."/>
            <person name="Powell A.J."/>
            <person name="Barry K."/>
            <person name="Miller A.N."/>
            <person name="Grigoriev I.V."/>
            <person name="Debuchy R."/>
            <person name="Gladieux P."/>
            <person name="Thoren M.H."/>
            <person name="Johannesson H."/>
        </authorList>
    </citation>
    <scope>NUCLEOTIDE SEQUENCE</scope>
    <source>
        <strain evidence="2">CBS 168.71</strain>
    </source>
</reference>
<feature type="region of interest" description="Disordered" evidence="1">
    <location>
        <begin position="24"/>
        <end position="102"/>
    </location>
</feature>
<dbReference type="EMBL" id="JAUEPN010000006">
    <property type="protein sequence ID" value="KAK3293274.1"/>
    <property type="molecule type" value="Genomic_DNA"/>
</dbReference>
<dbReference type="Proteomes" id="UP001278766">
    <property type="component" value="Unassembled WGS sequence"/>
</dbReference>
<name>A0AAE0HB32_9PEZI</name>